<dbReference type="SUPFAM" id="SSF56112">
    <property type="entry name" value="Protein kinase-like (PK-like)"/>
    <property type="match status" value="1"/>
</dbReference>
<dbReference type="FunFam" id="3.30.200.20:FF:000652">
    <property type="entry name" value="probably inactive leucine-rich repeat receptor-like protein kinase At5g06940"/>
    <property type="match status" value="1"/>
</dbReference>
<keyword evidence="12 17" id="KW-0067">ATP-binding</keyword>
<reference evidence="20" key="2">
    <citation type="submission" date="2020-10" db="EMBL/GenBank/DDBJ databases">
        <authorList>
            <person name="Cooper E.A."/>
            <person name="Brenton Z.W."/>
            <person name="Flinn B.S."/>
            <person name="Jenkins J."/>
            <person name="Shu S."/>
            <person name="Flowers D."/>
            <person name="Luo F."/>
            <person name="Wang Y."/>
            <person name="Xia P."/>
            <person name="Barry K."/>
            <person name="Daum C."/>
            <person name="Lipzen A."/>
            <person name="Yoshinaga Y."/>
            <person name="Schmutz J."/>
            <person name="Saski C."/>
            <person name="Vermerris W."/>
            <person name="Kresovich S."/>
        </authorList>
    </citation>
    <scope>NUCLEOTIDE SEQUENCE</scope>
</reference>
<dbReference type="PROSITE" id="PS50011">
    <property type="entry name" value="PROTEIN_KINASE_DOM"/>
    <property type="match status" value="1"/>
</dbReference>
<evidence type="ECO:0000256" key="8">
    <source>
        <dbReference type="ARBA" id="ARBA00022729"/>
    </source>
</evidence>
<dbReference type="Pfam" id="PF13855">
    <property type="entry name" value="LRR_8"/>
    <property type="match status" value="2"/>
</dbReference>
<evidence type="ECO:0000256" key="1">
    <source>
        <dbReference type="ARBA" id="ARBA00004162"/>
    </source>
</evidence>
<dbReference type="PROSITE" id="PS00108">
    <property type="entry name" value="PROTEIN_KINASE_ST"/>
    <property type="match status" value="1"/>
</dbReference>
<dbReference type="PRINTS" id="PR00019">
    <property type="entry name" value="LEURICHRPT"/>
</dbReference>
<keyword evidence="14" id="KW-0472">Membrane</keyword>
<evidence type="ECO:0000256" key="2">
    <source>
        <dbReference type="ARBA" id="ARBA00004479"/>
    </source>
</evidence>
<keyword evidence="16" id="KW-0325">Glycoprotein</keyword>
<keyword evidence="7" id="KW-0812">Transmembrane</keyword>
<evidence type="ECO:0000256" key="6">
    <source>
        <dbReference type="ARBA" id="ARBA00022679"/>
    </source>
</evidence>
<sequence length="872" mass="92895">MASAAAATCLPLFLLLLSLLIAASTSPSSAASSSSSSSPAETPQELLLDFKASLQDPSGALSSWSRSTPYCNWPHVTCTSASAAANATVSVSLSLQGLGLSGELSASSLCRVPALVALSLASNGFNQTIPLELSRCASLAALNLSAGAFWGPLPEQLALLTSLVSLDLSRNSIEGQVPAGLAALGGGLQVLDLGGNLLSGVLHPALFRNLTGLHLLDLSRNQFLESELPREIGGMSGLRWLFLQGSGFSGVIPESFLGLEQLEVLDLSMNNLAGVVPPGFGGKFQKLMTLDLSQNGLSGPFPEEITNCSMLQRFEVHDNAFSGELPAGLWSLPDLRVLRAQNNRFTGRLPEFPGGQSRLEQVQVDNNSFSGGIPQSIGTVRTMYRFSASLNALNGSLPDNLCDSPAMSIINISRNALSGTIPAFKNCRRLVSLYLAGNGFTGPIPASLGDLQVLTYIDLSSNALTGGIPTELQNLKLALLNVSYNQLSGRVPPSLITELPAVFLQGNPGLCGPGLPKDCDAPSRKRHQGLAVAATVASFLTGVALLAVGAFAVCRRLHGGESSSSPWKLVLFHPVKITGDELLAGFHDKNIIGRGAFGRVYLIELQDGQNVAVKRLLNSSGKLTFRAAKNEMKALAKIRHKNIAKMLGFFYWEGEVSIIYDYLQSGSLQDLICAPKFSVSWKDRMRIAVGVAQGLAHLHYDHAPHVLHRDLKSSNVLLCDEFEPRVTGFGIDRVVGEMAYHSCMSSDLNYKCYIAPERNCSKKPTHLMDVYSFGVILLELITGKPAEQPASDDGSVDIVKWVRRRANVADGASQILDPSIASAAAQKGMQATLELALRCTSVMPDQRPAMDEVARSLQALCFSVHPQAPLLT</sequence>
<keyword evidence="10 17" id="KW-0547">Nucleotide-binding</keyword>
<evidence type="ECO:0000256" key="16">
    <source>
        <dbReference type="ARBA" id="ARBA00023180"/>
    </source>
</evidence>
<dbReference type="KEGG" id="sbi:8073567"/>
<dbReference type="InterPro" id="IPR050647">
    <property type="entry name" value="Plant_LRR-RLKs"/>
</dbReference>
<organism evidence="20 21">
    <name type="scientific">Sorghum bicolor</name>
    <name type="common">Sorghum</name>
    <name type="synonym">Sorghum vulgare</name>
    <dbReference type="NCBI Taxonomy" id="4558"/>
    <lineage>
        <taxon>Eukaryota</taxon>
        <taxon>Viridiplantae</taxon>
        <taxon>Streptophyta</taxon>
        <taxon>Embryophyta</taxon>
        <taxon>Tracheophyta</taxon>
        <taxon>Spermatophyta</taxon>
        <taxon>Magnoliopsida</taxon>
        <taxon>Liliopsida</taxon>
        <taxon>Poales</taxon>
        <taxon>Poaceae</taxon>
        <taxon>PACMAD clade</taxon>
        <taxon>Panicoideae</taxon>
        <taxon>Andropogonodae</taxon>
        <taxon>Andropogoneae</taxon>
        <taxon>Sorghinae</taxon>
        <taxon>Sorghum</taxon>
    </lineage>
</organism>
<feature type="binding site" evidence="17">
    <location>
        <position position="614"/>
    </location>
    <ligand>
        <name>ATP</name>
        <dbReference type="ChEBI" id="CHEBI:30616"/>
    </ligand>
</feature>
<feature type="chain" id="PRO_5036977968" description="Protein kinase domain-containing protein" evidence="18">
    <location>
        <begin position="31"/>
        <end position="872"/>
    </location>
</feature>
<dbReference type="PANTHER" id="PTHR48056:SF31">
    <property type="entry name" value="PROTEIN KINASE DOMAIN-CONTAINING PROTEIN"/>
    <property type="match status" value="1"/>
</dbReference>
<dbReference type="AlphaFoldDB" id="A0A921UC95"/>
<feature type="signal peptide" evidence="18">
    <location>
        <begin position="1"/>
        <end position="30"/>
    </location>
</feature>
<proteinExistence type="inferred from homology"/>
<keyword evidence="15" id="KW-0675">Receptor</keyword>
<evidence type="ECO:0000256" key="12">
    <source>
        <dbReference type="ARBA" id="ARBA00022840"/>
    </source>
</evidence>
<dbReference type="FunFam" id="3.80.10.10:FF:000516">
    <property type="entry name" value="Leucine-rich repeat family protein"/>
    <property type="match status" value="1"/>
</dbReference>
<dbReference type="InterPro" id="IPR032675">
    <property type="entry name" value="LRR_dom_sf"/>
</dbReference>
<evidence type="ECO:0000313" key="21">
    <source>
        <dbReference type="Proteomes" id="UP000807115"/>
    </source>
</evidence>
<dbReference type="SMART" id="SM00220">
    <property type="entry name" value="S_TKc"/>
    <property type="match status" value="1"/>
</dbReference>
<dbReference type="PROSITE" id="PS00107">
    <property type="entry name" value="PROTEIN_KINASE_ATP"/>
    <property type="match status" value="1"/>
</dbReference>
<comment type="subcellular location">
    <subcellularLocation>
        <location evidence="1">Cell membrane</location>
        <topology evidence="1">Single-pass membrane protein</topology>
    </subcellularLocation>
    <subcellularLocation>
        <location evidence="2">Membrane</location>
        <topology evidence="2">Single-pass type I membrane protein</topology>
    </subcellularLocation>
</comment>
<dbReference type="Pfam" id="PF08263">
    <property type="entry name" value="LRRNT_2"/>
    <property type="match status" value="1"/>
</dbReference>
<dbReference type="GO" id="GO:0004672">
    <property type="term" value="F:protein kinase activity"/>
    <property type="evidence" value="ECO:0007669"/>
    <property type="project" value="InterPro"/>
</dbReference>
<evidence type="ECO:0000256" key="15">
    <source>
        <dbReference type="ARBA" id="ARBA00023170"/>
    </source>
</evidence>
<protein>
    <recommendedName>
        <fullName evidence="19">Protein kinase domain-containing protein</fullName>
    </recommendedName>
</protein>
<keyword evidence="4" id="KW-1003">Cell membrane</keyword>
<evidence type="ECO:0000256" key="18">
    <source>
        <dbReference type="SAM" id="SignalP"/>
    </source>
</evidence>
<dbReference type="InterPro" id="IPR000719">
    <property type="entry name" value="Prot_kinase_dom"/>
</dbReference>
<evidence type="ECO:0000259" key="19">
    <source>
        <dbReference type="PROSITE" id="PS50011"/>
    </source>
</evidence>
<keyword evidence="5" id="KW-0433">Leucine-rich repeat</keyword>
<dbReference type="InterPro" id="IPR001611">
    <property type="entry name" value="Leu-rich_rpt"/>
</dbReference>
<dbReference type="Gramene" id="EES10976">
    <property type="protein sequence ID" value="EES10976"/>
    <property type="gene ID" value="SORBI_3006G116200"/>
</dbReference>
<evidence type="ECO:0000256" key="10">
    <source>
        <dbReference type="ARBA" id="ARBA00022741"/>
    </source>
</evidence>
<dbReference type="InterPro" id="IPR011009">
    <property type="entry name" value="Kinase-like_dom_sf"/>
</dbReference>
<dbReference type="Gene3D" id="3.80.10.10">
    <property type="entry name" value="Ribonuclease Inhibitor"/>
    <property type="match status" value="2"/>
</dbReference>
<name>A0A921UC95_SORBI</name>
<reference evidence="20" key="1">
    <citation type="journal article" date="2019" name="BMC Genomics">
        <title>A new reference genome for Sorghum bicolor reveals high levels of sequence similarity between sweet and grain genotypes: implications for the genetics of sugar metabolism.</title>
        <authorList>
            <person name="Cooper E.A."/>
            <person name="Brenton Z.W."/>
            <person name="Flinn B.S."/>
            <person name="Jenkins J."/>
            <person name="Shu S."/>
            <person name="Flowers D."/>
            <person name="Luo F."/>
            <person name="Wang Y."/>
            <person name="Xia P."/>
            <person name="Barry K."/>
            <person name="Daum C."/>
            <person name="Lipzen A."/>
            <person name="Yoshinaga Y."/>
            <person name="Schmutz J."/>
            <person name="Saski C."/>
            <person name="Vermerris W."/>
            <person name="Kresovich S."/>
        </authorList>
    </citation>
    <scope>NUCLEOTIDE SEQUENCE</scope>
</reference>
<dbReference type="FunFam" id="1.10.510.10:FF:000388">
    <property type="entry name" value="Leucine-rich repeat receptor-like tyrosine-protein kinase PXC3"/>
    <property type="match status" value="1"/>
</dbReference>
<keyword evidence="6" id="KW-0808">Transferase</keyword>
<evidence type="ECO:0000256" key="14">
    <source>
        <dbReference type="ARBA" id="ARBA00023136"/>
    </source>
</evidence>
<keyword evidence="9" id="KW-0677">Repeat</keyword>
<dbReference type="FunFam" id="3.80.10.10:FF:000534">
    <property type="entry name" value="Probably inactive leucine-rich repeat receptor-like protein kinase At5g06940"/>
    <property type="match status" value="1"/>
</dbReference>
<evidence type="ECO:0000256" key="7">
    <source>
        <dbReference type="ARBA" id="ARBA00022692"/>
    </source>
</evidence>
<dbReference type="InterPro" id="IPR003591">
    <property type="entry name" value="Leu-rich_rpt_typical-subtyp"/>
</dbReference>
<feature type="domain" description="Protein kinase" evidence="19">
    <location>
        <begin position="586"/>
        <end position="868"/>
    </location>
</feature>
<accession>A0A921UC95</accession>
<dbReference type="OMA" id="EPLCRVP"/>
<evidence type="ECO:0000313" key="20">
    <source>
        <dbReference type="EMBL" id="KAG0526243.1"/>
    </source>
</evidence>
<evidence type="ECO:0000256" key="11">
    <source>
        <dbReference type="ARBA" id="ARBA00022777"/>
    </source>
</evidence>
<dbReference type="PANTHER" id="PTHR48056">
    <property type="entry name" value="LRR RECEPTOR-LIKE SERINE/THREONINE-PROTEIN KINASE-RELATED"/>
    <property type="match status" value="1"/>
</dbReference>
<evidence type="ECO:0000256" key="4">
    <source>
        <dbReference type="ARBA" id="ARBA00022475"/>
    </source>
</evidence>
<dbReference type="GO" id="GO:0005524">
    <property type="term" value="F:ATP binding"/>
    <property type="evidence" value="ECO:0007669"/>
    <property type="project" value="UniProtKB-UniRule"/>
</dbReference>
<comment type="caution">
    <text evidence="20">The sequence shown here is derived from an EMBL/GenBank/DDBJ whole genome shotgun (WGS) entry which is preliminary data.</text>
</comment>
<evidence type="ECO:0000256" key="13">
    <source>
        <dbReference type="ARBA" id="ARBA00022989"/>
    </source>
</evidence>
<keyword evidence="8 18" id="KW-0732">Signal</keyword>
<evidence type="ECO:0000256" key="9">
    <source>
        <dbReference type="ARBA" id="ARBA00022737"/>
    </source>
</evidence>
<dbReference type="Gene3D" id="3.30.200.20">
    <property type="entry name" value="Phosphorylase Kinase, domain 1"/>
    <property type="match status" value="1"/>
</dbReference>
<dbReference type="Gene3D" id="1.10.510.10">
    <property type="entry name" value="Transferase(Phosphotransferase) domain 1"/>
    <property type="match status" value="1"/>
</dbReference>
<evidence type="ECO:0000256" key="3">
    <source>
        <dbReference type="ARBA" id="ARBA00008684"/>
    </source>
</evidence>
<dbReference type="SMART" id="SM00369">
    <property type="entry name" value="LRR_TYP"/>
    <property type="match status" value="5"/>
</dbReference>
<dbReference type="GO" id="GO:0005886">
    <property type="term" value="C:plasma membrane"/>
    <property type="evidence" value="ECO:0007669"/>
    <property type="project" value="UniProtKB-SubCell"/>
</dbReference>
<dbReference type="Pfam" id="PF00560">
    <property type="entry name" value="LRR_1"/>
    <property type="match status" value="3"/>
</dbReference>
<dbReference type="Proteomes" id="UP000807115">
    <property type="component" value="Chromosome 6"/>
</dbReference>
<dbReference type="OrthoDB" id="2015831at2759"/>
<gene>
    <name evidence="20" type="ORF">BDA96_06G128900</name>
</gene>
<keyword evidence="13" id="KW-1133">Transmembrane helix</keyword>
<evidence type="ECO:0000256" key="5">
    <source>
        <dbReference type="ARBA" id="ARBA00022614"/>
    </source>
</evidence>
<dbReference type="SUPFAM" id="SSF52058">
    <property type="entry name" value="L domain-like"/>
    <property type="match status" value="2"/>
</dbReference>
<dbReference type="EMBL" id="CM027685">
    <property type="protein sequence ID" value="KAG0526243.1"/>
    <property type="molecule type" value="Genomic_DNA"/>
</dbReference>
<dbReference type="Pfam" id="PF00069">
    <property type="entry name" value="Pkinase"/>
    <property type="match status" value="1"/>
</dbReference>
<dbReference type="InterPro" id="IPR008271">
    <property type="entry name" value="Ser/Thr_kinase_AS"/>
</dbReference>
<dbReference type="InterPro" id="IPR017441">
    <property type="entry name" value="Protein_kinase_ATP_BS"/>
</dbReference>
<evidence type="ECO:0000256" key="17">
    <source>
        <dbReference type="PROSITE-ProRule" id="PRU10141"/>
    </source>
</evidence>
<comment type="similarity">
    <text evidence="3">Belongs to the protein kinase superfamily. Ser/Thr protein kinase family.</text>
</comment>
<dbReference type="InterPro" id="IPR013210">
    <property type="entry name" value="LRR_N_plant-typ"/>
</dbReference>
<keyword evidence="11" id="KW-0418">Kinase</keyword>